<dbReference type="Pfam" id="PF19335">
    <property type="entry name" value="HMBD"/>
    <property type="match status" value="1"/>
</dbReference>
<organism evidence="3 4">
    <name type="scientific">Parasediminibacterium paludis</name>
    <dbReference type="NCBI Taxonomy" id="908966"/>
    <lineage>
        <taxon>Bacteria</taxon>
        <taxon>Pseudomonadati</taxon>
        <taxon>Bacteroidota</taxon>
        <taxon>Chitinophagia</taxon>
        <taxon>Chitinophagales</taxon>
        <taxon>Chitinophagaceae</taxon>
        <taxon>Parasediminibacterium</taxon>
    </lineage>
</organism>
<gene>
    <name evidence="3" type="ORF">ACFOW1_15695</name>
</gene>
<keyword evidence="4" id="KW-1185">Reference proteome</keyword>
<comment type="caution">
    <text evidence="3">The sequence shown here is derived from an EMBL/GenBank/DDBJ whole genome shotgun (WGS) entry which is preliminary data.</text>
</comment>
<evidence type="ECO:0000259" key="2">
    <source>
        <dbReference type="Pfam" id="PF19335"/>
    </source>
</evidence>
<feature type="chain" id="PRO_5047381640" evidence="1">
    <location>
        <begin position="23"/>
        <end position="85"/>
    </location>
</feature>
<name>A0ABV8Q1I3_9BACT</name>
<dbReference type="Proteomes" id="UP001595906">
    <property type="component" value="Unassembled WGS sequence"/>
</dbReference>
<dbReference type="EMBL" id="JBHSDC010000029">
    <property type="protein sequence ID" value="MFC4233345.1"/>
    <property type="molecule type" value="Genomic_DNA"/>
</dbReference>
<dbReference type="PROSITE" id="PS51257">
    <property type="entry name" value="PROKAR_LIPOPROTEIN"/>
    <property type="match status" value="1"/>
</dbReference>
<feature type="domain" description="Heavy metal binding" evidence="2">
    <location>
        <begin position="39"/>
        <end position="64"/>
    </location>
</feature>
<proteinExistence type="predicted"/>
<evidence type="ECO:0000256" key="1">
    <source>
        <dbReference type="SAM" id="SignalP"/>
    </source>
</evidence>
<sequence>MKNLFFIAAILLSMAFGFTACSGNDSKAKTEQLAKDEMYTCTMHNEVMSDHEGECPKCGMKLVKQKMTAEQEKMMKEGTYVKPKQ</sequence>
<reference evidence="4" key="1">
    <citation type="journal article" date="2019" name="Int. J. Syst. Evol. Microbiol.">
        <title>The Global Catalogue of Microorganisms (GCM) 10K type strain sequencing project: providing services to taxonomists for standard genome sequencing and annotation.</title>
        <authorList>
            <consortium name="The Broad Institute Genomics Platform"/>
            <consortium name="The Broad Institute Genome Sequencing Center for Infectious Disease"/>
            <person name="Wu L."/>
            <person name="Ma J."/>
        </authorList>
    </citation>
    <scope>NUCLEOTIDE SEQUENCE [LARGE SCALE GENOMIC DNA]</scope>
    <source>
        <strain evidence="4">CECT 8010</strain>
    </source>
</reference>
<protein>
    <submittedName>
        <fullName evidence="3">Heavy metal-binding domain-containing protein</fullName>
    </submittedName>
</protein>
<dbReference type="RefSeq" id="WP_379015582.1">
    <property type="nucleotide sequence ID" value="NZ_JBHSDC010000029.1"/>
</dbReference>
<dbReference type="InterPro" id="IPR045800">
    <property type="entry name" value="HMBD"/>
</dbReference>
<accession>A0ABV8Q1I3</accession>
<evidence type="ECO:0000313" key="4">
    <source>
        <dbReference type="Proteomes" id="UP001595906"/>
    </source>
</evidence>
<evidence type="ECO:0000313" key="3">
    <source>
        <dbReference type="EMBL" id="MFC4233345.1"/>
    </source>
</evidence>
<keyword evidence="1" id="KW-0732">Signal</keyword>
<feature type="signal peptide" evidence="1">
    <location>
        <begin position="1"/>
        <end position="22"/>
    </location>
</feature>